<protein>
    <submittedName>
        <fullName evidence="4">Hsp70 family protein</fullName>
    </submittedName>
</protein>
<dbReference type="PANTHER" id="PTHR42749:SF1">
    <property type="entry name" value="CELL SHAPE-DETERMINING PROTEIN MREB"/>
    <property type="match status" value="1"/>
</dbReference>
<dbReference type="Pfam" id="PF00012">
    <property type="entry name" value="HSP70"/>
    <property type="match status" value="1"/>
</dbReference>
<dbReference type="PANTHER" id="PTHR42749">
    <property type="entry name" value="CELL SHAPE-DETERMINING PROTEIN MREB"/>
    <property type="match status" value="1"/>
</dbReference>
<dbReference type="CDD" id="cd10231">
    <property type="entry name" value="ASKHA_NBD_HSP70_YegD-like"/>
    <property type="match status" value="1"/>
</dbReference>
<dbReference type="InterPro" id="IPR042054">
    <property type="entry name" value="YegD-like"/>
</dbReference>
<evidence type="ECO:0000256" key="3">
    <source>
        <dbReference type="ARBA" id="ARBA00022840"/>
    </source>
</evidence>
<keyword evidence="5" id="KW-1185">Reference proteome</keyword>
<dbReference type="Proteomes" id="UP001176960">
    <property type="component" value="Unassembled WGS sequence"/>
</dbReference>
<sequence>MSSIASSRGIRLGIDFGTTNTVVVLLDADGRPHPARFSFPHHEPSDTCRTLLCLWHDENMSHGRALQDAIGPEAIDAYLEDPAESRLIMSMKSYLAQASFRQTRLVGQVMTLETLIARFLARLMRSLAIDPAHVTATVGRPVHFAGDRADDDFGEARLRDSFRAAGFGEIHVALEPEAAGWRFAHKLDAPATILVGDFGGGTSDFSILRFDPLAEQRATPLGYAGVGIAGDQLDYRIIDHVVAPELGRNTTYRVMGGAPLPVPAEWYSSLGRWHRLALMRTPQTLRNIADVARTASEPEKLHALASLIEEQQGQVLYRAVAAAKMELSSSDRTILKYSHQTTSIHREITKAEFESWIAPDLQLFDQAVETALQRANLPASAIDRVFLTGGTSFVPAIRDLFTRRFGHERVDMGGEFVSVAEGLALMNAA</sequence>
<dbReference type="SUPFAM" id="SSF53067">
    <property type="entry name" value="Actin-like ATPase domain"/>
    <property type="match status" value="2"/>
</dbReference>
<evidence type="ECO:0000256" key="2">
    <source>
        <dbReference type="ARBA" id="ARBA00022741"/>
    </source>
</evidence>
<dbReference type="InterPro" id="IPR043129">
    <property type="entry name" value="ATPase_NBD"/>
</dbReference>
<dbReference type="InterPro" id="IPR018181">
    <property type="entry name" value="Heat_shock_70_CS"/>
</dbReference>
<evidence type="ECO:0000256" key="1">
    <source>
        <dbReference type="ARBA" id="ARBA00007381"/>
    </source>
</evidence>
<dbReference type="AlphaFoldDB" id="A0AA35US85"/>
<dbReference type="Gene3D" id="3.90.640.10">
    <property type="entry name" value="Actin, Chain A, domain 4"/>
    <property type="match status" value="2"/>
</dbReference>
<gene>
    <name evidence="4" type="ORF">LMG32879_002072</name>
</gene>
<accession>A0AA35US85</accession>
<organism evidence="4 5">
    <name type="scientific">Brytella acorum</name>
    <dbReference type="NCBI Taxonomy" id="2959299"/>
    <lineage>
        <taxon>Bacteria</taxon>
        <taxon>Pseudomonadati</taxon>
        <taxon>Pseudomonadota</taxon>
        <taxon>Alphaproteobacteria</taxon>
        <taxon>Acetobacterales</taxon>
        <taxon>Acetobacteraceae</taxon>
        <taxon>Brytella</taxon>
    </lineage>
</organism>
<proteinExistence type="inferred from homology"/>
<dbReference type="GO" id="GO:0005524">
    <property type="term" value="F:ATP binding"/>
    <property type="evidence" value="ECO:0007669"/>
    <property type="project" value="UniProtKB-KW"/>
</dbReference>
<keyword evidence="3" id="KW-0067">ATP-binding</keyword>
<dbReference type="PROSITE" id="PS01036">
    <property type="entry name" value="HSP70_3"/>
    <property type="match status" value="1"/>
</dbReference>
<comment type="similarity">
    <text evidence="1">Belongs to the heat shock protein 70 family.</text>
</comment>
<dbReference type="InterPro" id="IPR013126">
    <property type="entry name" value="Hsp_70_fam"/>
</dbReference>
<evidence type="ECO:0000313" key="4">
    <source>
        <dbReference type="EMBL" id="CAI9121225.1"/>
    </source>
</evidence>
<dbReference type="Gene3D" id="3.30.420.40">
    <property type="match status" value="3"/>
</dbReference>
<dbReference type="EMBL" id="CATKSH010000012">
    <property type="protein sequence ID" value="CAI9121225.1"/>
    <property type="molecule type" value="Genomic_DNA"/>
</dbReference>
<comment type="caution">
    <text evidence="4">The sequence shown here is derived from an EMBL/GenBank/DDBJ whole genome shotgun (WGS) entry which is preliminary data.</text>
</comment>
<evidence type="ECO:0000313" key="5">
    <source>
        <dbReference type="Proteomes" id="UP001176960"/>
    </source>
</evidence>
<name>A0AA35US85_9PROT</name>
<reference evidence="4" key="1">
    <citation type="submission" date="2023-03" db="EMBL/GenBank/DDBJ databases">
        <authorList>
            <person name="Cleenwerck I."/>
        </authorList>
    </citation>
    <scope>NUCLEOTIDE SEQUENCE</scope>
    <source>
        <strain evidence="4">LMG 32879</strain>
    </source>
</reference>
<dbReference type="GO" id="GO:0140662">
    <property type="term" value="F:ATP-dependent protein folding chaperone"/>
    <property type="evidence" value="ECO:0007669"/>
    <property type="project" value="InterPro"/>
</dbReference>
<keyword evidence="2" id="KW-0547">Nucleotide-binding</keyword>
<dbReference type="RefSeq" id="WP_289842895.1">
    <property type="nucleotide sequence ID" value="NZ_CATKSH010000012.1"/>
</dbReference>